<name>A0A0R2KWY8_9LACO</name>
<dbReference type="EMBL" id="JQCB01000019">
    <property type="protein sequence ID" value="KRN93856.1"/>
    <property type="molecule type" value="Genomic_DNA"/>
</dbReference>
<dbReference type="Proteomes" id="UP000051139">
    <property type="component" value="Unassembled WGS sequence"/>
</dbReference>
<dbReference type="SUPFAM" id="SSF69047">
    <property type="entry name" value="Hypothetical protein YjbJ"/>
    <property type="match status" value="1"/>
</dbReference>
<feature type="region of interest" description="Disordered" evidence="1">
    <location>
        <begin position="60"/>
        <end position="104"/>
    </location>
</feature>
<dbReference type="InterPro" id="IPR036629">
    <property type="entry name" value="YjbJ_sf"/>
</dbReference>
<proteinExistence type="predicted"/>
<evidence type="ECO:0008006" key="4">
    <source>
        <dbReference type="Google" id="ProtNLM"/>
    </source>
</evidence>
<evidence type="ECO:0000313" key="3">
    <source>
        <dbReference type="Proteomes" id="UP000051139"/>
    </source>
</evidence>
<keyword evidence="3" id="KW-1185">Reference proteome</keyword>
<evidence type="ECO:0000313" key="2">
    <source>
        <dbReference type="EMBL" id="KRN93856.1"/>
    </source>
</evidence>
<organism evidence="2 3">
    <name type="scientific">Furfurilactobacillus siliginis</name>
    <dbReference type="NCBI Taxonomy" id="348151"/>
    <lineage>
        <taxon>Bacteria</taxon>
        <taxon>Bacillati</taxon>
        <taxon>Bacillota</taxon>
        <taxon>Bacilli</taxon>
        <taxon>Lactobacillales</taxon>
        <taxon>Lactobacillaceae</taxon>
        <taxon>Furfurilactobacillus</taxon>
    </lineage>
</organism>
<dbReference type="RefSeq" id="WP_225425877.1">
    <property type="nucleotide sequence ID" value="NZ_BJUD01000090.1"/>
</dbReference>
<accession>A0A0R2KWY8</accession>
<reference evidence="2 3" key="1">
    <citation type="journal article" date="2015" name="Genome Announc.">
        <title>Expanding the biotechnology potential of lactobacilli through comparative genomics of 213 strains and associated genera.</title>
        <authorList>
            <person name="Sun Z."/>
            <person name="Harris H.M."/>
            <person name="McCann A."/>
            <person name="Guo C."/>
            <person name="Argimon S."/>
            <person name="Zhang W."/>
            <person name="Yang X."/>
            <person name="Jeffery I.B."/>
            <person name="Cooney J.C."/>
            <person name="Kagawa T.F."/>
            <person name="Liu W."/>
            <person name="Song Y."/>
            <person name="Salvetti E."/>
            <person name="Wrobel A."/>
            <person name="Rasinkangas P."/>
            <person name="Parkhill J."/>
            <person name="Rea M.C."/>
            <person name="O'Sullivan O."/>
            <person name="Ritari J."/>
            <person name="Douillard F.P."/>
            <person name="Paul Ross R."/>
            <person name="Yang R."/>
            <person name="Briner A.E."/>
            <person name="Felis G.E."/>
            <person name="de Vos W.M."/>
            <person name="Barrangou R."/>
            <person name="Klaenhammer T.R."/>
            <person name="Caufield P.W."/>
            <person name="Cui Y."/>
            <person name="Zhang H."/>
            <person name="O'Toole P.W."/>
        </authorList>
    </citation>
    <scope>NUCLEOTIDE SEQUENCE [LARGE SCALE GENOMIC DNA]</scope>
    <source>
        <strain evidence="2 3">DSM 22696</strain>
    </source>
</reference>
<gene>
    <name evidence="2" type="ORF">IV55_GL000657</name>
</gene>
<evidence type="ECO:0000256" key="1">
    <source>
        <dbReference type="SAM" id="MobiDB-lite"/>
    </source>
</evidence>
<dbReference type="PATRIC" id="fig|348151.3.peg.672"/>
<comment type="caution">
    <text evidence="2">The sequence shown here is derived from an EMBL/GenBank/DDBJ whole genome shotgun (WGS) entry which is preliminary data.</text>
</comment>
<protein>
    <recommendedName>
        <fullName evidence="4">CsbD-like domain-containing protein</fullName>
    </recommendedName>
</protein>
<sequence length="104" mass="11012">MMSSTKLYSLVSSQKGKKVITLKNLLLGFSVAANLALAYMLFQDDAQMAEIKSKLENLGEQAEGKAKQVKGALTGDTGDKLSGNLEEGKGKLKDTLSSAADELS</sequence>
<dbReference type="AlphaFoldDB" id="A0A0R2KWY8"/>